<dbReference type="PANTHER" id="PTHR13018">
    <property type="entry name" value="PROBABLE MEMBRANE PROTEIN DUF221-RELATED"/>
    <property type="match status" value="1"/>
</dbReference>
<feature type="transmembrane region" description="Helical" evidence="2">
    <location>
        <begin position="869"/>
        <end position="886"/>
    </location>
</feature>
<dbReference type="RefSeq" id="XP_001020055.3">
    <property type="nucleotide sequence ID" value="XM_001020055.3"/>
</dbReference>
<dbReference type="Proteomes" id="UP000009168">
    <property type="component" value="Unassembled WGS sequence"/>
</dbReference>
<evidence type="ECO:0000313" key="3">
    <source>
        <dbReference type="EMBL" id="EAR99810.3"/>
    </source>
</evidence>
<dbReference type="InParanoid" id="Q23T96"/>
<dbReference type="PANTHER" id="PTHR13018:SF135">
    <property type="entry name" value="CSC1_OSCA1-LIKE 7TM REGION DOMAIN-CONTAINING PROTEIN"/>
    <property type="match status" value="1"/>
</dbReference>
<keyword evidence="2 3" id="KW-0812">Transmembrane</keyword>
<protein>
    <submittedName>
        <fullName evidence="3">Transmembrane protein, putative</fullName>
    </submittedName>
</protein>
<dbReference type="AlphaFoldDB" id="Q23T96"/>
<keyword evidence="2" id="KW-0472">Membrane</keyword>
<organism evidence="3 4">
    <name type="scientific">Tetrahymena thermophila (strain SB210)</name>
    <dbReference type="NCBI Taxonomy" id="312017"/>
    <lineage>
        <taxon>Eukaryota</taxon>
        <taxon>Sar</taxon>
        <taxon>Alveolata</taxon>
        <taxon>Ciliophora</taxon>
        <taxon>Intramacronucleata</taxon>
        <taxon>Oligohymenophorea</taxon>
        <taxon>Hymenostomatida</taxon>
        <taxon>Tetrahymenina</taxon>
        <taxon>Tetrahymenidae</taxon>
        <taxon>Tetrahymena</taxon>
    </lineage>
</organism>
<accession>Q23T96</accession>
<feature type="region of interest" description="Disordered" evidence="1">
    <location>
        <begin position="1013"/>
        <end position="1042"/>
    </location>
</feature>
<dbReference type="InterPro" id="IPR045122">
    <property type="entry name" value="Csc1-like"/>
</dbReference>
<dbReference type="GeneID" id="7842523"/>
<dbReference type="EMBL" id="GG662636">
    <property type="protein sequence ID" value="EAR99810.3"/>
    <property type="molecule type" value="Genomic_DNA"/>
</dbReference>
<keyword evidence="2" id="KW-1133">Transmembrane helix</keyword>
<dbReference type="KEGG" id="tet:TTHERM_00666870"/>
<evidence type="ECO:0000313" key="4">
    <source>
        <dbReference type="Proteomes" id="UP000009168"/>
    </source>
</evidence>
<reference evidence="4" key="1">
    <citation type="journal article" date="2006" name="PLoS Biol.">
        <title>Macronuclear genome sequence of the ciliate Tetrahymena thermophila, a model eukaryote.</title>
        <authorList>
            <person name="Eisen J.A."/>
            <person name="Coyne R.S."/>
            <person name="Wu M."/>
            <person name="Wu D."/>
            <person name="Thiagarajan M."/>
            <person name="Wortman J.R."/>
            <person name="Badger J.H."/>
            <person name="Ren Q."/>
            <person name="Amedeo P."/>
            <person name="Jones K.M."/>
            <person name="Tallon L.J."/>
            <person name="Delcher A.L."/>
            <person name="Salzberg S.L."/>
            <person name="Silva J.C."/>
            <person name="Haas B.J."/>
            <person name="Majoros W.H."/>
            <person name="Farzad M."/>
            <person name="Carlton J.M."/>
            <person name="Smith R.K. Jr."/>
            <person name="Garg J."/>
            <person name="Pearlman R.E."/>
            <person name="Karrer K.M."/>
            <person name="Sun L."/>
            <person name="Manning G."/>
            <person name="Elde N.C."/>
            <person name="Turkewitz A.P."/>
            <person name="Asai D.J."/>
            <person name="Wilkes D.E."/>
            <person name="Wang Y."/>
            <person name="Cai H."/>
            <person name="Collins K."/>
            <person name="Stewart B.A."/>
            <person name="Lee S.R."/>
            <person name="Wilamowska K."/>
            <person name="Weinberg Z."/>
            <person name="Ruzzo W.L."/>
            <person name="Wloga D."/>
            <person name="Gaertig J."/>
            <person name="Frankel J."/>
            <person name="Tsao C.-C."/>
            <person name="Gorovsky M.A."/>
            <person name="Keeling P.J."/>
            <person name="Waller R.F."/>
            <person name="Patron N.J."/>
            <person name="Cherry J.M."/>
            <person name="Stover N.A."/>
            <person name="Krieger C.J."/>
            <person name="del Toro C."/>
            <person name="Ryder H.F."/>
            <person name="Williamson S.C."/>
            <person name="Barbeau R.A."/>
            <person name="Hamilton E.P."/>
            <person name="Orias E."/>
        </authorList>
    </citation>
    <scope>NUCLEOTIDE SEQUENCE [LARGE SCALE GENOMIC DNA]</scope>
    <source>
        <strain evidence="4">SB210</strain>
    </source>
</reference>
<dbReference type="GO" id="GO:0005227">
    <property type="term" value="F:calcium-activated cation channel activity"/>
    <property type="evidence" value="ECO:0007669"/>
    <property type="project" value="InterPro"/>
</dbReference>
<gene>
    <name evidence="3" type="ORF">TTHERM_00666870</name>
</gene>
<dbReference type="HOGENOM" id="CLU_260972_0_0_1"/>
<feature type="transmembrane region" description="Helical" evidence="2">
    <location>
        <begin position="697"/>
        <end position="720"/>
    </location>
</feature>
<name>Q23T96_TETTS</name>
<feature type="transmembrane region" description="Helical" evidence="2">
    <location>
        <begin position="821"/>
        <end position="844"/>
    </location>
</feature>
<evidence type="ECO:0000256" key="2">
    <source>
        <dbReference type="SAM" id="Phobius"/>
    </source>
</evidence>
<feature type="transmembrane region" description="Helical" evidence="2">
    <location>
        <begin position="643"/>
        <end position="662"/>
    </location>
</feature>
<dbReference type="OrthoDB" id="291748at2759"/>
<evidence type="ECO:0000256" key="1">
    <source>
        <dbReference type="SAM" id="MobiDB-lite"/>
    </source>
</evidence>
<proteinExistence type="predicted"/>
<feature type="transmembrane region" description="Helical" evidence="2">
    <location>
        <begin position="502"/>
        <end position="522"/>
    </location>
</feature>
<feature type="transmembrane region" description="Helical" evidence="2">
    <location>
        <begin position="251"/>
        <end position="273"/>
    </location>
</feature>
<feature type="transmembrane region" description="Helical" evidence="2">
    <location>
        <begin position="599"/>
        <end position="616"/>
    </location>
</feature>
<keyword evidence="4" id="KW-1185">Reference proteome</keyword>
<dbReference type="GO" id="GO:0005886">
    <property type="term" value="C:plasma membrane"/>
    <property type="evidence" value="ECO:0007669"/>
    <property type="project" value="TreeGrafter"/>
</dbReference>
<sequence>MIKRLTLSLKEEHTSFKRSDAESGSFLESRKQGKNNSVNVEECKEKLKLMHMCHQLENKQLVPYTTCQSLCSTYVGFSCCFIISKKKSDLDQQGIAVTAINSNMTKLESYSSYLAYTFVGTWGYDVWACLIGNHQDLIQSNDNYLICQTGTLDANFYQFGLVYPTNITNYYGCQFTQFESTIPKCNYDPYKYLSEKCQNQSSCYIDYNELVQTAFLQTDECTKMLKTYQIFISLPCKNSYMNIGSLQISKFTLSIFIVMVDTVIFFIFLIAVYSMNKSNKKISDQITINNCMAENFTILIKNLPNIQQDQLVSKLWEHLQNYLDYKSKQKNQDQIKIIDIKLGLNFTQIKYQKKICKLSKHIEKHIFKFVKKYDKENCKLKFEQNITINHLRAIYELIEDLKLKSMANIDLQKIIKLKADIQELKMKDFNMSQQKNGIDFAWVTFETMDQKQRAFRLLARQIITHKIHFYQKVLIIEKTVTPDSINWKNLYYSFTNRLFRKFFSFVVSAIILVGSFVVVGILKSLPTYFTVQYPSVNCNTKKYQTITKEDIEHISQDTSDYDRFVLIECFCWLKNYQYHLQSNLYSICNDWYKNYLSKIFLPIGIVVVLFIVNYVIQKILTKLSKFEKEKFLNNQMNSTIDKIFLVSFINTALIVFFTNMNFSSNNSNTTYHNFMQKAFDSGLYYAFNPEWYRNVGIIFSISLLTKAFGLPLGKIFFYYYKRVLYFFDQRCTWNQNKTKCKNNKEWLKLRQGPKFNIQYRYAQHLVVLFFMMALGNGMPLVYFASLFYFIFSFYSDKFLVFKFCRKSKPLDNQMAQHFKNLLYLSFLLHYQTSINTLFNVQIFFDFCSKYLIITKGGALSKVINWQNPFLAPISIGCIAIIIIYILRITLKPLQIYKVFCKKRNSESEKKSIIKSNKFYEFMEKGQIQTEIQLIEYSFYYNQPDTYLKQRLIEKKDILQNYLNQIDQHPPLLTFLGNYSYDYKINETFLGKLRWEKDLKIWKLEQTQSHIQPINSSDCKKSSLPQIKSNQNNNVEGSQESQNKQFIKQQTFNRWQNNDIKKQEIQDIQLYNKSLKTQYTRMRKTLKSMKTDKLILRSSFNQTLQNTIKIENLSLPINSNNLISASQTNDNLNHVKESNQVIVSSPVSKEIFQLQGEKGLQGVNGQSKQNAFFKQSQQDEEIILYNVLSNQDDHKIETNLQIQEKENKQIIHISKEVLSEIRSVDNYQEQSKFLFDLDSLDGKIQRLQNLNIKL</sequence>